<reference evidence="11" key="1">
    <citation type="submission" date="2016-06" db="EMBL/GenBank/DDBJ databases">
        <authorList>
            <person name="Sutton G."/>
            <person name="Brinkac L."/>
            <person name="Sanka R."/>
            <person name="Adams M."/>
            <person name="Lau E."/>
            <person name="Garcia-Basteiro A."/>
            <person name="Lopez-Varela E."/>
            <person name="Palencia S."/>
        </authorList>
    </citation>
    <scope>NUCLEOTIDE SEQUENCE [LARGE SCALE GENOMIC DNA]</scope>
    <source>
        <strain evidence="11">1127319.6</strain>
    </source>
</reference>
<evidence type="ECO:0000259" key="9">
    <source>
        <dbReference type="PROSITE" id="PS50850"/>
    </source>
</evidence>
<keyword evidence="6 8" id="KW-1133">Transmembrane helix</keyword>
<dbReference type="InterPro" id="IPR050171">
    <property type="entry name" value="MFS_Transporters"/>
</dbReference>
<gene>
    <name evidence="10" type="ORF">A5630_15500</name>
</gene>
<feature type="transmembrane region" description="Helical" evidence="8">
    <location>
        <begin position="330"/>
        <end position="355"/>
    </location>
</feature>
<proteinExistence type="inferred from homology"/>
<evidence type="ECO:0000313" key="10">
    <source>
        <dbReference type="EMBL" id="OBJ44810.1"/>
    </source>
</evidence>
<feature type="transmembrane region" description="Helical" evidence="8">
    <location>
        <begin position="123"/>
        <end position="144"/>
    </location>
</feature>
<evidence type="ECO:0000256" key="2">
    <source>
        <dbReference type="ARBA" id="ARBA00005982"/>
    </source>
</evidence>
<comment type="caution">
    <text evidence="10">The sequence shown here is derived from an EMBL/GenBank/DDBJ whole genome shotgun (WGS) entry which is preliminary data.</text>
</comment>
<feature type="transmembrane region" description="Helical" evidence="8">
    <location>
        <begin position="367"/>
        <end position="391"/>
    </location>
</feature>
<dbReference type="AlphaFoldDB" id="A0A1A3H9U9"/>
<feature type="transmembrane region" description="Helical" evidence="8">
    <location>
        <begin position="302"/>
        <end position="324"/>
    </location>
</feature>
<name>A0A1A3H9U9_MYCMU</name>
<accession>A0A1A3H9U9</accession>
<dbReference type="PANTHER" id="PTHR23517">
    <property type="entry name" value="RESISTANCE PROTEIN MDTM, PUTATIVE-RELATED-RELATED"/>
    <property type="match status" value="1"/>
</dbReference>
<evidence type="ECO:0000256" key="4">
    <source>
        <dbReference type="ARBA" id="ARBA00022475"/>
    </source>
</evidence>
<keyword evidence="4" id="KW-1003">Cell membrane</keyword>
<dbReference type="Proteomes" id="UP000093898">
    <property type="component" value="Unassembled WGS sequence"/>
</dbReference>
<dbReference type="SUPFAM" id="SSF103473">
    <property type="entry name" value="MFS general substrate transporter"/>
    <property type="match status" value="1"/>
</dbReference>
<dbReference type="InterPro" id="IPR036259">
    <property type="entry name" value="MFS_trans_sf"/>
</dbReference>
<keyword evidence="3" id="KW-0813">Transport</keyword>
<dbReference type="InterPro" id="IPR000109">
    <property type="entry name" value="POT_fam"/>
</dbReference>
<feature type="transmembrane region" description="Helical" evidence="8">
    <location>
        <begin position="227"/>
        <end position="249"/>
    </location>
</feature>
<evidence type="ECO:0000256" key="6">
    <source>
        <dbReference type="ARBA" id="ARBA00022989"/>
    </source>
</evidence>
<feature type="domain" description="Major facilitator superfamily (MFS) profile" evidence="9">
    <location>
        <begin position="1"/>
        <end position="420"/>
    </location>
</feature>
<dbReference type="GO" id="GO:0015833">
    <property type="term" value="P:peptide transport"/>
    <property type="evidence" value="ECO:0007669"/>
    <property type="project" value="InterPro"/>
</dbReference>
<feature type="transmembrane region" description="Helical" evidence="8">
    <location>
        <begin position="56"/>
        <end position="74"/>
    </location>
</feature>
<dbReference type="GO" id="GO:0005886">
    <property type="term" value="C:plasma membrane"/>
    <property type="evidence" value="ECO:0007669"/>
    <property type="project" value="UniProtKB-SubCell"/>
</dbReference>
<evidence type="ECO:0000256" key="1">
    <source>
        <dbReference type="ARBA" id="ARBA00004651"/>
    </source>
</evidence>
<dbReference type="InterPro" id="IPR005279">
    <property type="entry name" value="Dipep/tripep_permease"/>
</dbReference>
<sequence>MASVVGSYGALAQLAQIVGSWMADRVIAPRVLVLFGGCLIAAGHIALGILPDFVGLFVGLGLVVVGTGAFKTNLSRLMGIIYDDNPEWEIRRDAGFTIYLAATNTGVVIGPFLAGIFQSTWGFHAGFAVAAAGMFLGLAQYAAVYKKLPAASSILVHPLQRSEIGKVIGAVVLAALAAAGLYFLGALDGETLSTTIGVVVVAVIALYYAVMFASPEVTAAEKTRLRGLLPISLAGLIFWGFSFQIFTTVPLFVTSHVDLWVGGWRVPELWFASIIAIGSIFLSLLASILWNRLGERQPSAAAKIVIAFALTAIGFLSWGLAAAFSTKVPALVLLVCLFVIGASEAFIGPLVLSLGTKCMPRKFRAQGLAVMVLSIGGGSVLAGIWGTIYTAMTPSNFLYLVAAVAAGCAIILASVAGRTLTLITTFD</sequence>
<comment type="subcellular location">
    <subcellularLocation>
        <location evidence="1">Cell membrane</location>
        <topology evidence="1">Multi-pass membrane protein</topology>
    </subcellularLocation>
</comment>
<keyword evidence="7 8" id="KW-0472">Membrane</keyword>
<feature type="transmembrane region" description="Helical" evidence="8">
    <location>
        <begin position="95"/>
        <end position="117"/>
    </location>
</feature>
<feature type="transmembrane region" description="Helical" evidence="8">
    <location>
        <begin position="164"/>
        <end position="184"/>
    </location>
</feature>
<organism evidence="10 11">
    <name type="scientific">Mycolicibacterium mucogenicum</name>
    <name type="common">Mycobacterium mucogenicum</name>
    <dbReference type="NCBI Taxonomy" id="56689"/>
    <lineage>
        <taxon>Bacteria</taxon>
        <taxon>Bacillati</taxon>
        <taxon>Actinomycetota</taxon>
        <taxon>Actinomycetes</taxon>
        <taxon>Mycobacteriales</taxon>
        <taxon>Mycobacteriaceae</taxon>
        <taxon>Mycolicibacterium</taxon>
    </lineage>
</organism>
<dbReference type="InterPro" id="IPR020846">
    <property type="entry name" value="MFS_dom"/>
</dbReference>
<evidence type="ECO:0000313" key="11">
    <source>
        <dbReference type="Proteomes" id="UP000093898"/>
    </source>
</evidence>
<evidence type="ECO:0000256" key="5">
    <source>
        <dbReference type="ARBA" id="ARBA00022692"/>
    </source>
</evidence>
<feature type="transmembrane region" description="Helical" evidence="8">
    <location>
        <begin position="397"/>
        <end position="416"/>
    </location>
</feature>
<evidence type="ECO:0000256" key="3">
    <source>
        <dbReference type="ARBA" id="ARBA00022448"/>
    </source>
</evidence>
<evidence type="ECO:0000256" key="7">
    <source>
        <dbReference type="ARBA" id="ARBA00023136"/>
    </source>
</evidence>
<feature type="transmembrane region" description="Helical" evidence="8">
    <location>
        <begin position="31"/>
        <end position="50"/>
    </location>
</feature>
<protein>
    <recommendedName>
        <fullName evidence="9">Major facilitator superfamily (MFS) profile domain-containing protein</fullName>
    </recommendedName>
</protein>
<dbReference type="Pfam" id="PF00854">
    <property type="entry name" value="PTR2"/>
    <property type="match status" value="1"/>
</dbReference>
<feature type="transmembrane region" description="Helical" evidence="8">
    <location>
        <begin position="269"/>
        <end position="290"/>
    </location>
</feature>
<dbReference type="PROSITE" id="PS50850">
    <property type="entry name" value="MFS"/>
    <property type="match status" value="1"/>
</dbReference>
<feature type="transmembrane region" description="Helical" evidence="8">
    <location>
        <begin position="196"/>
        <end position="215"/>
    </location>
</feature>
<keyword evidence="5 8" id="KW-0812">Transmembrane</keyword>
<dbReference type="GO" id="GO:1904680">
    <property type="term" value="F:peptide transmembrane transporter activity"/>
    <property type="evidence" value="ECO:0007669"/>
    <property type="project" value="InterPro"/>
</dbReference>
<dbReference type="Gene3D" id="1.20.1250.20">
    <property type="entry name" value="MFS general substrate transporter like domains"/>
    <property type="match status" value="1"/>
</dbReference>
<dbReference type="NCBIfam" id="TIGR00924">
    <property type="entry name" value="yjdL_sub1_fam"/>
    <property type="match status" value="1"/>
</dbReference>
<evidence type="ECO:0000256" key="8">
    <source>
        <dbReference type="SAM" id="Phobius"/>
    </source>
</evidence>
<comment type="similarity">
    <text evidence="2">Belongs to the major facilitator superfamily. Proton-dependent oligopeptide transporter (POT/PTR) (TC 2.A.17) family.</text>
</comment>
<dbReference type="EMBL" id="LZLC01000052">
    <property type="protein sequence ID" value="OBJ44810.1"/>
    <property type="molecule type" value="Genomic_DNA"/>
</dbReference>
<dbReference type="PANTHER" id="PTHR23517:SF15">
    <property type="entry name" value="PROTON-DEPENDENT OLIGOPEPTIDE FAMILY TRANSPORT PROTEIN"/>
    <property type="match status" value="1"/>
</dbReference>